<dbReference type="NCBIfam" id="NF045621">
    <property type="entry name" value="Npun_F0813_fam"/>
    <property type="match status" value="1"/>
</dbReference>
<dbReference type="EMBL" id="LJZR01000007">
    <property type="protein sequence ID" value="KPQ36197.1"/>
    <property type="molecule type" value="Genomic_DNA"/>
</dbReference>
<dbReference type="Proteomes" id="UP000050465">
    <property type="component" value="Unassembled WGS sequence"/>
</dbReference>
<comment type="caution">
    <text evidence="1">The sequence shown here is derived from an EMBL/GenBank/DDBJ whole genome shotgun (WGS) entry which is preliminary data.</text>
</comment>
<reference evidence="1 2" key="1">
    <citation type="submission" date="2015-09" db="EMBL/GenBank/DDBJ databases">
        <title>Identification and resolution of microdiversity through metagenomic sequencing of parallel consortia.</title>
        <authorList>
            <person name="Nelson W.C."/>
            <person name="Romine M.F."/>
            <person name="Lindemann S.R."/>
        </authorList>
    </citation>
    <scope>NUCLEOTIDE SEQUENCE [LARGE SCALE GENOMIC DNA]</scope>
    <source>
        <strain evidence="1">Ana</strain>
    </source>
</reference>
<dbReference type="AlphaFoldDB" id="A0A0P8C3S5"/>
<dbReference type="InterPro" id="IPR054638">
    <property type="entry name" value="Npun_F0813-like"/>
</dbReference>
<proteinExistence type="predicted"/>
<organism evidence="1 2">
    <name type="scientific">Phormidesmis priestleyi Ana</name>
    <dbReference type="NCBI Taxonomy" id="1666911"/>
    <lineage>
        <taxon>Bacteria</taxon>
        <taxon>Bacillati</taxon>
        <taxon>Cyanobacteriota</taxon>
        <taxon>Cyanophyceae</taxon>
        <taxon>Leptolyngbyales</taxon>
        <taxon>Leptolyngbyaceae</taxon>
        <taxon>Phormidesmis</taxon>
    </lineage>
</organism>
<dbReference type="STRING" id="1666911.HLUCCA11_06610"/>
<evidence type="ECO:0000313" key="2">
    <source>
        <dbReference type="Proteomes" id="UP000050465"/>
    </source>
</evidence>
<accession>A0A0P8C3S5</accession>
<gene>
    <name evidence="1" type="ORF">HLUCCA11_06610</name>
</gene>
<dbReference type="InterPro" id="IPR055892">
    <property type="entry name" value="DUF7469"/>
</dbReference>
<name>A0A0P8C3S5_9CYAN</name>
<sequence>MFLLTPNEVEIIRIQHPTKDKKVPILSYDDKTFRLLSVFSAQQESEAHAAWRELTENEGKMCVLLEERSRYSVWRQVRLDKEMLQPIAPATYIKACVLMLQAMCSDVEQLLGSRQANSFGAAIEANALRQIEAAGGIAHILRLDPLTDILPSWEEDDLSALLLEMHRLGAKFFGRSQFVSRTLAALDDLNPNDKTMFLHWLGLSLLSNLWLA</sequence>
<evidence type="ECO:0000313" key="1">
    <source>
        <dbReference type="EMBL" id="KPQ36197.1"/>
    </source>
</evidence>
<protein>
    <submittedName>
        <fullName evidence="1">Uncharacterized protein</fullName>
    </submittedName>
</protein>
<dbReference type="Pfam" id="PF24276">
    <property type="entry name" value="DUF7469"/>
    <property type="match status" value="1"/>
</dbReference>